<dbReference type="AlphaFoldDB" id="A0A370QBW5"/>
<sequence>MTEKKITIIAPYAFGYTTHIFRALKSYNGVTPTIIYLDNPAFQYKNSLHRLQNVFSKILLDKNLKKTFVSKRILKILKYIGPQDIIFMIRPDVLDTATLKTIKTYTIDLRAYYWDSTRRFPRKVEILPFFDVLYSYDKEDVEQYHLQFLTNYIFHEAKEDIPATYQFFNISTNDYRLPILERLAAHIDSKGWSRKILVYNGSPMPVEHVTLITTQKSSEEVAELISNCSIVVEIQRAEQIGLSFRIFEALGQRKKLITTNRDIVNYDFYRPENILVIDEDNIEIPETFVNTPYLEIPEEILAPYRVENWVQPVFSL</sequence>
<dbReference type="Proteomes" id="UP000255317">
    <property type="component" value="Unassembled WGS sequence"/>
</dbReference>
<reference evidence="1 2" key="1">
    <citation type="submission" date="2018-07" db="EMBL/GenBank/DDBJ databases">
        <title>Genomic Encyclopedia of Type Strains, Phase IV (KMG-IV): sequencing the most valuable type-strain genomes for metagenomic binning, comparative biology and taxonomic classification.</title>
        <authorList>
            <person name="Goeker M."/>
        </authorList>
    </citation>
    <scope>NUCLEOTIDE SEQUENCE [LARGE SCALE GENOMIC DNA]</scope>
    <source>
        <strain evidence="1 2">DSM 101478</strain>
    </source>
</reference>
<accession>A0A370QBW5</accession>
<gene>
    <name evidence="1" type="ORF">C8D94_103317</name>
</gene>
<evidence type="ECO:0000313" key="2">
    <source>
        <dbReference type="Proteomes" id="UP000255317"/>
    </source>
</evidence>
<dbReference type="OrthoDB" id="3251881at2"/>
<proteinExistence type="predicted"/>
<name>A0A370QBW5_9FLAO</name>
<protein>
    <submittedName>
        <fullName evidence="1">Uncharacterized protein</fullName>
    </submittedName>
</protein>
<dbReference type="EMBL" id="QRAO01000003">
    <property type="protein sequence ID" value="RDK85490.1"/>
    <property type="molecule type" value="Genomic_DNA"/>
</dbReference>
<evidence type="ECO:0000313" key="1">
    <source>
        <dbReference type="EMBL" id="RDK85490.1"/>
    </source>
</evidence>
<keyword evidence="2" id="KW-1185">Reference proteome</keyword>
<comment type="caution">
    <text evidence="1">The sequence shown here is derived from an EMBL/GenBank/DDBJ whole genome shotgun (WGS) entry which is preliminary data.</text>
</comment>
<organism evidence="1 2">
    <name type="scientific">Marinirhabdus gelatinilytica</name>
    <dbReference type="NCBI Taxonomy" id="1703343"/>
    <lineage>
        <taxon>Bacteria</taxon>
        <taxon>Pseudomonadati</taxon>
        <taxon>Bacteroidota</taxon>
        <taxon>Flavobacteriia</taxon>
        <taxon>Flavobacteriales</taxon>
        <taxon>Flavobacteriaceae</taxon>
    </lineage>
</organism>
<dbReference type="RefSeq" id="WP_115123903.1">
    <property type="nucleotide sequence ID" value="NZ_QRAO01000003.1"/>
</dbReference>